<evidence type="ECO:0000259" key="5">
    <source>
        <dbReference type="Pfam" id="PF07317"/>
    </source>
</evidence>
<feature type="domain" description="PilZ" evidence="4">
    <location>
        <begin position="133"/>
        <end position="242"/>
    </location>
</feature>
<evidence type="ECO:0000313" key="6">
    <source>
        <dbReference type="EMBL" id="MFC4364065.1"/>
    </source>
</evidence>
<dbReference type="RefSeq" id="WP_290262809.1">
    <property type="nucleotide sequence ID" value="NZ_JAUFQG010000004.1"/>
</dbReference>
<proteinExistence type="predicted"/>
<dbReference type="InterPro" id="IPR012349">
    <property type="entry name" value="Split_barrel_FMN-bd"/>
</dbReference>
<keyword evidence="6" id="KW-0282">Flagellum</keyword>
<reference evidence="7" key="1">
    <citation type="journal article" date="2019" name="Int. J. Syst. Evol. Microbiol.">
        <title>The Global Catalogue of Microorganisms (GCM) 10K type strain sequencing project: providing services to taxonomists for standard genome sequencing and annotation.</title>
        <authorList>
            <consortium name="The Broad Institute Genomics Platform"/>
            <consortium name="The Broad Institute Genome Sequencing Center for Infectious Disease"/>
            <person name="Wu L."/>
            <person name="Ma J."/>
        </authorList>
    </citation>
    <scope>NUCLEOTIDE SEQUENCE [LARGE SCALE GENOMIC DNA]</scope>
    <source>
        <strain evidence="7">CECT 8570</strain>
    </source>
</reference>
<gene>
    <name evidence="6" type="ORF">ACFOX3_17245</name>
</gene>
<evidence type="ECO:0000313" key="7">
    <source>
        <dbReference type="Proteomes" id="UP001595840"/>
    </source>
</evidence>
<comment type="caution">
    <text evidence="6">The sequence shown here is derived from an EMBL/GenBank/DDBJ whole genome shotgun (WGS) entry which is preliminary data.</text>
</comment>
<keyword evidence="2" id="KW-0547">Nucleotide-binding</keyword>
<evidence type="ECO:0000256" key="1">
    <source>
        <dbReference type="ARBA" id="ARBA00022636"/>
    </source>
</evidence>
<dbReference type="EMBL" id="JBHSCX010000021">
    <property type="protein sequence ID" value="MFC4364065.1"/>
    <property type="molecule type" value="Genomic_DNA"/>
</dbReference>
<dbReference type="Gene3D" id="2.30.110.10">
    <property type="entry name" value="Electron Transport, Fmn-binding Protein, Chain A"/>
    <property type="match status" value="1"/>
</dbReference>
<organism evidence="6 7">
    <name type="scientific">Simiduia curdlanivorans</name>
    <dbReference type="NCBI Taxonomy" id="1492769"/>
    <lineage>
        <taxon>Bacteria</taxon>
        <taxon>Pseudomonadati</taxon>
        <taxon>Pseudomonadota</taxon>
        <taxon>Gammaproteobacteria</taxon>
        <taxon>Cellvibrionales</taxon>
        <taxon>Cellvibrionaceae</taxon>
        <taxon>Simiduia</taxon>
    </lineage>
</organism>
<dbReference type="Gene3D" id="2.40.10.220">
    <property type="entry name" value="predicted glycosyltransferase like domains"/>
    <property type="match status" value="1"/>
</dbReference>
<keyword evidence="1" id="KW-0973">c-di-GMP</keyword>
<dbReference type="Pfam" id="PF07317">
    <property type="entry name" value="PilZN"/>
    <property type="match status" value="1"/>
</dbReference>
<dbReference type="InterPro" id="IPR009926">
    <property type="entry name" value="T3SS_YcgR_PilZN"/>
</dbReference>
<evidence type="ECO:0000256" key="2">
    <source>
        <dbReference type="ARBA" id="ARBA00022741"/>
    </source>
</evidence>
<sequence>MSLLQAVLQKFRLPDEMDSATEPEQDMSLTGLMQKYAALIDLQSRRQLITVHMDEQRESFQSLILDINFSQKVLVLDELFPTQPQPLAGQILHFSHQHMGKILQFSAPIIEQQTIAGSPCYLVPLPDTLGYRQRRRHPRLGYEDICLPVKLQSPWRSHWFGSLQNLSASGMRLCVNGDKLKEISRGSRIPNIEFELSRNLRIKCEGKVKSFRFLRRPQRQTEISIEFAAMNSEQYALISHYVDTMLAQSYRAA</sequence>
<keyword evidence="7" id="KW-1185">Reference proteome</keyword>
<accession>A0ABV8VA05</accession>
<dbReference type="Pfam" id="PF07238">
    <property type="entry name" value="PilZ"/>
    <property type="match status" value="1"/>
</dbReference>
<keyword evidence="6" id="KW-0969">Cilium</keyword>
<name>A0ABV8VA05_9GAMM</name>
<evidence type="ECO:0000256" key="3">
    <source>
        <dbReference type="ARBA" id="ARBA00023143"/>
    </source>
</evidence>
<protein>
    <submittedName>
        <fullName evidence="6">Flagellar brake protein</fullName>
    </submittedName>
</protein>
<dbReference type="InterPro" id="IPR009875">
    <property type="entry name" value="PilZ_domain"/>
</dbReference>
<dbReference type="Proteomes" id="UP001595840">
    <property type="component" value="Unassembled WGS sequence"/>
</dbReference>
<keyword evidence="3" id="KW-0975">Bacterial flagellum</keyword>
<evidence type="ECO:0000259" key="4">
    <source>
        <dbReference type="Pfam" id="PF07238"/>
    </source>
</evidence>
<feature type="domain" description="Type III secretion system flagellar brake protein YcgR PilZN" evidence="5">
    <location>
        <begin position="38"/>
        <end position="129"/>
    </location>
</feature>
<keyword evidence="6" id="KW-0966">Cell projection</keyword>